<keyword evidence="9 10" id="KW-0472">Membrane</keyword>
<feature type="transmembrane region" description="Helical" evidence="10">
    <location>
        <begin position="131"/>
        <end position="150"/>
    </location>
</feature>
<dbReference type="FunFam" id="1.20.1280.290:FF:000003">
    <property type="entry name" value="Bidirectional sugar transporter SWEET"/>
    <property type="match status" value="1"/>
</dbReference>
<dbReference type="CDD" id="cd01814">
    <property type="entry name" value="Ubl_MUBs_plant"/>
    <property type="match status" value="1"/>
</dbReference>
<evidence type="ECO:0000256" key="5">
    <source>
        <dbReference type="ARBA" id="ARBA00022597"/>
    </source>
</evidence>
<dbReference type="GO" id="GO:0051119">
    <property type="term" value="F:sugar transmembrane transporter activity"/>
    <property type="evidence" value="ECO:0007669"/>
    <property type="project" value="InterPro"/>
</dbReference>
<evidence type="ECO:0000256" key="8">
    <source>
        <dbReference type="ARBA" id="ARBA00022989"/>
    </source>
</evidence>
<accession>A0A816XR99</accession>
<proteinExistence type="inferred from homology"/>
<evidence type="ECO:0000256" key="1">
    <source>
        <dbReference type="ARBA" id="ARBA00004651"/>
    </source>
</evidence>
<dbReference type="FunFam" id="1.20.1280.290:FF:000001">
    <property type="entry name" value="Bidirectional sugar transporter SWEET"/>
    <property type="match status" value="1"/>
</dbReference>
<dbReference type="InterPro" id="IPR047664">
    <property type="entry name" value="SWEET"/>
</dbReference>
<evidence type="ECO:0000256" key="4">
    <source>
        <dbReference type="ARBA" id="ARBA00022475"/>
    </source>
</evidence>
<evidence type="ECO:0000256" key="6">
    <source>
        <dbReference type="ARBA" id="ARBA00022692"/>
    </source>
</evidence>
<sequence>MALNVLAFTFGIMGNIISFIVFLAPVPTFVRICKKKSIEGFQSLPYVSALFSATLWIYYAMQKDGSGLLLITINAVGCFIETIYIVLFITYANKKARISTLKVLGLLNFLGFAAIILVCELLTKASNREKVLGGICVGFSVCVFAAPLSIMRVVIRTRSVEFMPFSLSLFLTLSAITWLFYGLAIKDFYVALPNIMGAFLGAVQMILYVIYKYYKAPKTDDTEKPKTVPDHSIDMVKLASTPVSSELTVHPQTHGGGDLEGQMEKKGGDFRGVEGLWRGDLKEWPSSSFTFRSEGFISGVVCLRYGTPFIGFHACLRTVDGARDGGCWRRWGVISVNPSSCSEPAMPFRSGGLHNLYQRFSPLNGALMSYLKRVVLKSGFSENRELGLLEVFEKSTEMPEEESIDIKFRLYDGSDIGPFRYSAASTVDFLKQRVVSDWPKGKTVVPKGINEVKLISSGKILENNKTVAQCKTPFGETAGGVTVMHVVVQPSPAKTKSEKKVDKAPKAVICTCTIL</sequence>
<dbReference type="GO" id="GO:0008515">
    <property type="term" value="F:sucrose transmembrane transporter activity"/>
    <property type="evidence" value="ECO:0007669"/>
    <property type="project" value="UniProtKB-ARBA"/>
</dbReference>
<dbReference type="EMBL" id="HG994355">
    <property type="protein sequence ID" value="CAF2149725.1"/>
    <property type="molecule type" value="Genomic_DNA"/>
</dbReference>
<dbReference type="PANTHER" id="PTHR10791:SF179">
    <property type="entry name" value="BIDIRECTIONAL SUGAR TRANSPORTER SWEET"/>
    <property type="match status" value="1"/>
</dbReference>
<feature type="transmembrane region" description="Helical" evidence="10">
    <location>
        <begin position="103"/>
        <end position="125"/>
    </location>
</feature>
<feature type="transmembrane region" description="Helical" evidence="10">
    <location>
        <begin position="162"/>
        <end position="184"/>
    </location>
</feature>
<comment type="similarity">
    <text evidence="2">Belongs to the SWEET sugar transporter family.</text>
</comment>
<feature type="domain" description="Ubiquitin-like" evidence="11">
    <location>
        <begin position="404"/>
        <end position="470"/>
    </location>
</feature>
<evidence type="ECO:0000256" key="10">
    <source>
        <dbReference type="SAM" id="Phobius"/>
    </source>
</evidence>
<feature type="transmembrane region" description="Helical" evidence="10">
    <location>
        <begin position="6"/>
        <end position="32"/>
    </location>
</feature>
<feature type="transmembrane region" description="Helical" evidence="10">
    <location>
        <begin position="67"/>
        <end position="91"/>
    </location>
</feature>
<evidence type="ECO:0000259" key="11">
    <source>
        <dbReference type="PROSITE" id="PS50053"/>
    </source>
</evidence>
<evidence type="ECO:0000256" key="2">
    <source>
        <dbReference type="ARBA" id="ARBA00007809"/>
    </source>
</evidence>
<dbReference type="PANTHER" id="PTHR10791">
    <property type="entry name" value="RAG1-ACTIVATING PROTEIN 1"/>
    <property type="match status" value="1"/>
</dbReference>
<dbReference type="Gene3D" id="1.20.1280.290">
    <property type="match status" value="2"/>
</dbReference>
<dbReference type="SUPFAM" id="SSF54236">
    <property type="entry name" value="Ubiquitin-like"/>
    <property type="match status" value="1"/>
</dbReference>
<protein>
    <submittedName>
        <fullName evidence="12">(rape) hypothetical protein</fullName>
    </submittedName>
</protein>
<dbReference type="GO" id="GO:0005886">
    <property type="term" value="C:plasma membrane"/>
    <property type="evidence" value="ECO:0007669"/>
    <property type="project" value="UniProtKB-SubCell"/>
</dbReference>
<keyword evidence="6 10" id="KW-0812">Transmembrane</keyword>
<gene>
    <name evidence="12" type="ORF">DARMORV10_A01P16280.1</name>
</gene>
<evidence type="ECO:0000256" key="7">
    <source>
        <dbReference type="ARBA" id="ARBA00022737"/>
    </source>
</evidence>
<keyword evidence="8 10" id="KW-1133">Transmembrane helix</keyword>
<dbReference type="InterPro" id="IPR004316">
    <property type="entry name" value="SWEET_rpt"/>
</dbReference>
<reference evidence="12" key="1">
    <citation type="submission" date="2021-01" db="EMBL/GenBank/DDBJ databases">
        <authorList>
            <consortium name="Genoscope - CEA"/>
            <person name="William W."/>
        </authorList>
    </citation>
    <scope>NUCLEOTIDE SEQUENCE</scope>
</reference>
<comment type="subcellular location">
    <subcellularLocation>
        <location evidence="1">Cell membrane</location>
        <topology evidence="1">Multi-pass membrane protein</topology>
    </subcellularLocation>
</comment>
<keyword evidence="5" id="KW-0762">Sugar transport</keyword>
<organism evidence="12">
    <name type="scientific">Brassica napus</name>
    <name type="common">Rape</name>
    <dbReference type="NCBI Taxonomy" id="3708"/>
    <lineage>
        <taxon>Eukaryota</taxon>
        <taxon>Viridiplantae</taxon>
        <taxon>Streptophyta</taxon>
        <taxon>Embryophyta</taxon>
        <taxon>Tracheophyta</taxon>
        <taxon>Spermatophyta</taxon>
        <taxon>Magnoliopsida</taxon>
        <taxon>eudicotyledons</taxon>
        <taxon>Gunneridae</taxon>
        <taxon>Pentapetalae</taxon>
        <taxon>rosids</taxon>
        <taxon>malvids</taxon>
        <taxon>Brassicales</taxon>
        <taxon>Brassicaceae</taxon>
        <taxon>Brassiceae</taxon>
        <taxon>Brassica</taxon>
    </lineage>
</organism>
<dbReference type="InterPro" id="IPR039540">
    <property type="entry name" value="UBL3-like_ubiquitin_dom"/>
</dbReference>
<dbReference type="Pfam" id="PF03083">
    <property type="entry name" value="MtN3_slv"/>
    <property type="match status" value="2"/>
</dbReference>
<keyword evidence="4" id="KW-1003">Cell membrane</keyword>
<dbReference type="InterPro" id="IPR029071">
    <property type="entry name" value="Ubiquitin-like_domsf"/>
</dbReference>
<name>A0A816XR99_BRANA</name>
<feature type="transmembrane region" description="Helical" evidence="10">
    <location>
        <begin position="190"/>
        <end position="211"/>
    </location>
</feature>
<evidence type="ECO:0000256" key="3">
    <source>
        <dbReference type="ARBA" id="ARBA00022448"/>
    </source>
</evidence>
<feature type="transmembrane region" description="Helical" evidence="10">
    <location>
        <begin position="44"/>
        <end position="61"/>
    </location>
</feature>
<evidence type="ECO:0000313" key="12">
    <source>
        <dbReference type="EMBL" id="CAF2149725.1"/>
    </source>
</evidence>
<dbReference type="PROSITE" id="PS50053">
    <property type="entry name" value="UBIQUITIN_2"/>
    <property type="match status" value="1"/>
</dbReference>
<evidence type="ECO:0000256" key="9">
    <source>
        <dbReference type="ARBA" id="ARBA00023136"/>
    </source>
</evidence>
<dbReference type="InterPro" id="IPR000626">
    <property type="entry name" value="Ubiquitin-like_dom"/>
</dbReference>
<keyword evidence="3" id="KW-0813">Transport</keyword>
<dbReference type="Gene3D" id="3.10.20.90">
    <property type="entry name" value="Phosphatidylinositol 3-kinase Catalytic Subunit, Chain A, domain 1"/>
    <property type="match status" value="1"/>
</dbReference>
<dbReference type="Proteomes" id="UP001295469">
    <property type="component" value="Chromosome A01"/>
</dbReference>
<keyword evidence="7" id="KW-0677">Repeat</keyword>
<dbReference type="AlphaFoldDB" id="A0A816XR99"/>
<dbReference type="Pfam" id="PF13881">
    <property type="entry name" value="Rad60-SLD_2"/>
    <property type="match status" value="1"/>
</dbReference>